<dbReference type="InterPro" id="IPR005801">
    <property type="entry name" value="ADC_synthase"/>
</dbReference>
<dbReference type="EMBL" id="JABZSJ010000094">
    <property type="protein sequence ID" value="MBF1385281.1"/>
    <property type="molecule type" value="Genomic_DNA"/>
</dbReference>
<dbReference type="Gene3D" id="3.60.120.10">
    <property type="entry name" value="Anthranilate synthase"/>
    <property type="match status" value="1"/>
</dbReference>
<dbReference type="AlphaFoldDB" id="A0A930HP63"/>
<dbReference type="NCBIfam" id="NF005486">
    <property type="entry name" value="PRK07093.1"/>
    <property type="match status" value="1"/>
</dbReference>
<accession>A0A930HP63</accession>
<name>A0A930HP63_9BACT</name>
<dbReference type="Proteomes" id="UP000771736">
    <property type="component" value="Unassembled WGS sequence"/>
</dbReference>
<gene>
    <name evidence="2" type="ORF">HXN26_10665</name>
</gene>
<dbReference type="PRINTS" id="PR00095">
    <property type="entry name" value="ANTSNTHASEI"/>
</dbReference>
<dbReference type="SUPFAM" id="SSF56322">
    <property type="entry name" value="ADC synthase"/>
    <property type="match status" value="1"/>
</dbReference>
<evidence type="ECO:0000313" key="2">
    <source>
        <dbReference type="EMBL" id="MBF1385281.1"/>
    </source>
</evidence>
<dbReference type="PANTHER" id="PTHR11236:SF50">
    <property type="entry name" value="AMINODEOXYCHORISMATE SYNTHASE COMPONENT 1"/>
    <property type="match status" value="1"/>
</dbReference>
<keyword evidence="2" id="KW-0808">Transferase</keyword>
<protein>
    <submittedName>
        <fullName evidence="2">Aminodeoxychorismate synthase component I</fullName>
        <ecNumber evidence="2">2.6.1.85</ecNumber>
    </submittedName>
</protein>
<comment type="caution">
    <text evidence="2">The sequence shown here is derived from an EMBL/GenBank/DDBJ whole genome shotgun (WGS) entry which is preliminary data.</text>
</comment>
<dbReference type="InterPro" id="IPR019999">
    <property type="entry name" value="Anth_synth_I-like"/>
</dbReference>
<dbReference type="RefSeq" id="WP_024999986.1">
    <property type="nucleotide sequence ID" value="NZ_CAJPLR010000063.1"/>
</dbReference>
<dbReference type="InterPro" id="IPR015890">
    <property type="entry name" value="Chorismate_C"/>
</dbReference>
<evidence type="ECO:0000259" key="1">
    <source>
        <dbReference type="Pfam" id="PF00425"/>
    </source>
</evidence>
<organism evidence="2 3">
    <name type="scientific">Prevotella aurantiaca</name>
    <dbReference type="NCBI Taxonomy" id="596085"/>
    <lineage>
        <taxon>Bacteria</taxon>
        <taxon>Pseudomonadati</taxon>
        <taxon>Bacteroidota</taxon>
        <taxon>Bacteroidia</taxon>
        <taxon>Bacteroidales</taxon>
        <taxon>Prevotellaceae</taxon>
        <taxon>Prevotella</taxon>
    </lineage>
</organism>
<reference evidence="2" key="1">
    <citation type="submission" date="2020-04" db="EMBL/GenBank/DDBJ databases">
        <title>Deep metagenomics examines the oral microbiome during advanced dental caries in children, revealing novel taxa and co-occurrences with host molecules.</title>
        <authorList>
            <person name="Baker J.L."/>
            <person name="Morton J.T."/>
            <person name="Dinis M."/>
            <person name="Alvarez R."/>
            <person name="Tran N.C."/>
            <person name="Knight R."/>
            <person name="Edlund A."/>
        </authorList>
    </citation>
    <scope>NUCLEOTIDE SEQUENCE</scope>
    <source>
        <strain evidence="2">JCVI_44_bin.5</strain>
    </source>
</reference>
<evidence type="ECO:0000313" key="3">
    <source>
        <dbReference type="Proteomes" id="UP000771736"/>
    </source>
</evidence>
<dbReference type="GO" id="GO:0046820">
    <property type="term" value="F:4-amino-4-deoxychorismate synthase activity"/>
    <property type="evidence" value="ECO:0007669"/>
    <property type="project" value="UniProtKB-EC"/>
</dbReference>
<proteinExistence type="predicted"/>
<keyword evidence="2" id="KW-0032">Aminotransferase</keyword>
<dbReference type="GO" id="GO:0000162">
    <property type="term" value="P:L-tryptophan biosynthetic process"/>
    <property type="evidence" value="ECO:0007669"/>
    <property type="project" value="TreeGrafter"/>
</dbReference>
<dbReference type="Pfam" id="PF00425">
    <property type="entry name" value="Chorismate_bind"/>
    <property type="match status" value="1"/>
</dbReference>
<feature type="domain" description="Chorismate-utilising enzyme C-terminal" evidence="1">
    <location>
        <begin position="78"/>
        <end position="322"/>
    </location>
</feature>
<dbReference type="EC" id="2.6.1.85" evidence="2"/>
<sequence length="328" mass="37138">MNIYNQREAQQRMNELAKANKSFVFIISYNQKKAYIEELEHIDASEMLYAFPAINNIPTDKTASNNTPVEWIFDAPDRAEYQRSIEHVKTNQHNGNSYLTNLTCQIPIHTNLSMREIFLRSTAKYRCWVKNNFVCFSPEIFVRIEGQTIRSFPMKGTIAANTPNAAEILMNNAKEAAEHATIVDLIRNDLSIVANQVSVERYRYIDKLTTNKGQILQTSSEIVGQILPHYHTNVGDLVFSLLPAGSITGAPKSITTRIIAEAETYERGFYTGVMGHWANGNLDSAVMIRFIDTDGKQLFYKAGGGITAQSNDDDEYNEILEKVYVPIY</sequence>
<dbReference type="PANTHER" id="PTHR11236">
    <property type="entry name" value="AMINOBENZOATE/ANTHRANILATE SYNTHASE"/>
    <property type="match status" value="1"/>
</dbReference>